<dbReference type="EMBL" id="AEXM01000006">
    <property type="protein sequence ID" value="EGC82806.1"/>
    <property type="molecule type" value="Genomic_DNA"/>
</dbReference>
<feature type="domain" description="SH3b" evidence="3">
    <location>
        <begin position="94"/>
        <end position="155"/>
    </location>
</feature>
<evidence type="ECO:0000259" key="3">
    <source>
        <dbReference type="SMART" id="SM00287"/>
    </source>
</evidence>
<dbReference type="Proteomes" id="UP000005286">
    <property type="component" value="Unassembled WGS sequence"/>
</dbReference>
<dbReference type="PANTHER" id="PTHR34408">
    <property type="entry name" value="FAMILY PROTEIN, PUTATIVE-RELATED"/>
    <property type="match status" value="1"/>
</dbReference>
<evidence type="ECO:0000256" key="1">
    <source>
        <dbReference type="SAM" id="MobiDB-lite"/>
    </source>
</evidence>
<feature type="region of interest" description="Disordered" evidence="1">
    <location>
        <begin position="159"/>
        <end position="187"/>
    </location>
</feature>
<reference evidence="4 5" key="1">
    <citation type="submission" date="2011-01" db="EMBL/GenBank/DDBJ databases">
        <authorList>
            <person name="Durkin A.S."/>
            <person name="Madupu R."/>
            <person name="Torralba M."/>
            <person name="Gillis M."/>
            <person name="Methe B."/>
            <person name="Sutton G."/>
            <person name="Nelson K.E."/>
        </authorList>
    </citation>
    <scope>NUCLEOTIDE SEQUENCE [LARGE SCALE GENOMIC DNA]</scope>
    <source>
        <strain evidence="4 5">ACS-065-V-Col13</strain>
    </source>
</reference>
<dbReference type="SMART" id="SM00287">
    <property type="entry name" value="SH3b"/>
    <property type="match status" value="2"/>
</dbReference>
<dbReference type="STRING" id="879305.HMPREF9290_0916"/>
<feature type="domain" description="SH3b" evidence="3">
    <location>
        <begin position="28"/>
        <end position="93"/>
    </location>
</feature>
<dbReference type="PATRIC" id="fig|879305.3.peg.139"/>
<evidence type="ECO:0000313" key="4">
    <source>
        <dbReference type="EMBL" id="EGC82806.1"/>
    </source>
</evidence>
<feature type="signal peptide" evidence="2">
    <location>
        <begin position="1"/>
        <end position="23"/>
    </location>
</feature>
<dbReference type="RefSeq" id="WP_004833918.1">
    <property type="nucleotide sequence ID" value="NZ_AEXM01000006.1"/>
</dbReference>
<dbReference type="InterPro" id="IPR003646">
    <property type="entry name" value="SH3-like_bac-type"/>
</dbReference>
<evidence type="ECO:0000313" key="5">
    <source>
        <dbReference type="Proteomes" id="UP000005286"/>
    </source>
</evidence>
<dbReference type="Pfam" id="PF08239">
    <property type="entry name" value="SH3_3"/>
    <property type="match status" value="1"/>
</dbReference>
<feature type="compositionally biased region" description="Low complexity" evidence="1">
    <location>
        <begin position="171"/>
        <end position="185"/>
    </location>
</feature>
<dbReference type="AlphaFoldDB" id="F0GTQ8"/>
<organism evidence="4 5">
    <name type="scientific">Anaerococcus prevotii ACS-065-V-Col13</name>
    <dbReference type="NCBI Taxonomy" id="879305"/>
    <lineage>
        <taxon>Bacteria</taxon>
        <taxon>Bacillati</taxon>
        <taxon>Bacillota</taxon>
        <taxon>Tissierellia</taxon>
        <taxon>Tissierellales</taxon>
        <taxon>Peptoniphilaceae</taxon>
        <taxon>Anaerococcus</taxon>
    </lineage>
</organism>
<dbReference type="eggNOG" id="COG3103">
    <property type="taxonomic scope" value="Bacteria"/>
</dbReference>
<dbReference type="InterPro" id="IPR052354">
    <property type="entry name" value="Cell_Wall_Dynamics_Protein"/>
</dbReference>
<sequence length="288" mass="32278">MKNITKYALAAALVLPSVFSIGAKEAKADSVVINKEVADAVNVRSSAEETNNIIGVINDENRAYEILGKANGFFKIDFEGREAFVGTPWFNVTKETEVLAPSNFRKEDNLSSEVIKVVAEGSKVEVLEEGQNGYVKVKFEGQEGYIYNNLLRSFKEKKANEKQEAKKEAPAQEASQTQSQQSYEEPSYDYYEETTYYEEPADTYYEEEVSYQGDSNWAKEWIAQRESGGSYTAYNPAGGYYGRYQLNPSLVGYGASPAEQEAAADAYVAQRYGSWENAQAFWANNGWY</sequence>
<gene>
    <name evidence="4" type="ORF">HMPREF9290_0916</name>
</gene>
<keyword evidence="2" id="KW-0732">Signal</keyword>
<feature type="compositionally biased region" description="Basic and acidic residues" evidence="1">
    <location>
        <begin position="159"/>
        <end position="170"/>
    </location>
</feature>
<dbReference type="Gene3D" id="2.30.30.40">
    <property type="entry name" value="SH3 Domains"/>
    <property type="match status" value="2"/>
</dbReference>
<accession>F0GTQ8</accession>
<protein>
    <submittedName>
        <fullName evidence="4">SH3 domain protein</fullName>
    </submittedName>
</protein>
<evidence type="ECO:0000256" key="2">
    <source>
        <dbReference type="SAM" id="SignalP"/>
    </source>
</evidence>
<keyword evidence="5" id="KW-1185">Reference proteome</keyword>
<feature type="chain" id="PRO_5038396367" evidence="2">
    <location>
        <begin position="24"/>
        <end position="288"/>
    </location>
</feature>
<comment type="caution">
    <text evidence="4">The sequence shown here is derived from an EMBL/GenBank/DDBJ whole genome shotgun (WGS) entry which is preliminary data.</text>
</comment>
<proteinExistence type="predicted"/>
<name>F0GTQ8_9FIRM</name>